<evidence type="ECO:0000256" key="1">
    <source>
        <dbReference type="SAM" id="MobiDB-lite"/>
    </source>
</evidence>
<dbReference type="EMBL" id="BMCT01000001">
    <property type="protein sequence ID" value="GGF47637.1"/>
    <property type="molecule type" value="Genomic_DNA"/>
</dbReference>
<evidence type="ECO:0000256" key="2">
    <source>
        <dbReference type="SAM" id="SignalP"/>
    </source>
</evidence>
<accession>A0A917F4G2</accession>
<dbReference type="RefSeq" id="WP_188574863.1">
    <property type="nucleotide sequence ID" value="NZ_BMCT01000001.1"/>
</dbReference>
<comment type="caution">
    <text evidence="3">The sequence shown here is derived from an EMBL/GenBank/DDBJ whole genome shotgun (WGS) entry which is preliminary data.</text>
</comment>
<evidence type="ECO:0008006" key="5">
    <source>
        <dbReference type="Google" id="ProtNLM"/>
    </source>
</evidence>
<feature type="compositionally biased region" description="Low complexity" evidence="1">
    <location>
        <begin position="256"/>
        <end position="282"/>
    </location>
</feature>
<feature type="signal peptide" evidence="2">
    <location>
        <begin position="1"/>
        <end position="25"/>
    </location>
</feature>
<reference evidence="3" key="2">
    <citation type="submission" date="2020-09" db="EMBL/GenBank/DDBJ databases">
        <authorList>
            <person name="Sun Q."/>
            <person name="Sedlacek I."/>
        </authorList>
    </citation>
    <scope>NUCLEOTIDE SEQUENCE</scope>
    <source>
        <strain evidence="3">CCM 7897</strain>
    </source>
</reference>
<keyword evidence="2" id="KW-0732">Signal</keyword>
<feature type="region of interest" description="Disordered" evidence="1">
    <location>
        <begin position="437"/>
        <end position="481"/>
    </location>
</feature>
<name>A0A917F4G2_9HYPH</name>
<keyword evidence="4" id="KW-1185">Reference proteome</keyword>
<gene>
    <name evidence="3" type="ORF">GCM10007301_03720</name>
</gene>
<reference evidence="3" key="1">
    <citation type="journal article" date="2014" name="Int. J. Syst. Evol. Microbiol.">
        <title>Complete genome sequence of Corynebacterium casei LMG S-19264T (=DSM 44701T), isolated from a smear-ripened cheese.</title>
        <authorList>
            <consortium name="US DOE Joint Genome Institute (JGI-PGF)"/>
            <person name="Walter F."/>
            <person name="Albersmeier A."/>
            <person name="Kalinowski J."/>
            <person name="Ruckert C."/>
        </authorList>
    </citation>
    <scope>NUCLEOTIDE SEQUENCE</scope>
    <source>
        <strain evidence="3">CCM 7897</strain>
    </source>
</reference>
<evidence type="ECO:0000313" key="3">
    <source>
        <dbReference type="EMBL" id="GGF47637.1"/>
    </source>
</evidence>
<feature type="compositionally biased region" description="Low complexity" evidence="1">
    <location>
        <begin position="834"/>
        <end position="885"/>
    </location>
</feature>
<dbReference type="Proteomes" id="UP000606044">
    <property type="component" value="Unassembled WGS sequence"/>
</dbReference>
<organism evidence="3 4">
    <name type="scientific">Azorhizobium oxalatiphilum</name>
    <dbReference type="NCBI Taxonomy" id="980631"/>
    <lineage>
        <taxon>Bacteria</taxon>
        <taxon>Pseudomonadati</taxon>
        <taxon>Pseudomonadota</taxon>
        <taxon>Alphaproteobacteria</taxon>
        <taxon>Hyphomicrobiales</taxon>
        <taxon>Xanthobacteraceae</taxon>
        <taxon>Azorhizobium</taxon>
    </lineage>
</organism>
<sequence>MRHGLISPLAAVSLAALLAGTSAHAEGFDLFGFLKPQSQSQAVAETPVDEGASAPLPAARPAIAPQTAAATATAGTAPQAASGIAPLPEPQAMVAEVPLPQRRPRIAPAPAPVAAAEPALLLLEFPAAKAEVRAAAEAATAAEANKTAAQAQIAAAVKAAAEAKAAQAKAAQPVAATQAQAAAESKPAPQIKTVSVSPVAPPAPVVAQAPTDALIPPVDSPAITFPTAHVTPAQAPGVEPRPVRTIAIAGTMSRRPAPAAEPAPVAQTTSAQAAPVQTAAAQPALAPTPAAAVPLPAARPVTLASAQPQLAAPAPVPAAAPAPAPVAAPAPAPAPVAQVAPVDPMPEVALGEARSTMSPEAMSAAILSQTEAAGLKGIEDVKAAQVAAAAATAQRNAQLQPPALPVDPAQASDAMMSRLPTVTSAIAGIVSAVSPTAAHAGPSPVRVAQNDAAPGAANPAPAHNAASDVTRVQRPSGPPPYEMVRRLQRLQDRIANGDTEALQNQRTLIVEIETAFNNADPHVWQDPRNARAAVIFFLSGGGPAELRKLLKLNPLPAVDERLLQGALAYVEGRQEDAERYLSEINAMHLPDALGGQIAMAQAAVTVAKDPKKAMAMLDVARLLMPGTLVEEAALRREILVAAQLGDLKQFEQLSRQYLFRFRHSVYAGNFRQRFAAALTRMEFVNDPKQFSRLVALLAPLDRDSRLDIYLMVARGALNQGKLHAAHASADKVLAEAPALSSDAERARVYRSAVRAASSTEVDVALAELRGAERSRLPEEDILLLNAAITTAELVKSAGETVKKVAVAAKPAPKADPMKLTVPANGTPALPPRLPAAEQAAAAPAATPRPQPAVAQAAPQPAPAAPLAMAQNTPAPVAPAAPKVAPLFDEGSSGSALVSRAQGAMGNVDAMLKDAPR</sequence>
<evidence type="ECO:0000313" key="4">
    <source>
        <dbReference type="Proteomes" id="UP000606044"/>
    </source>
</evidence>
<protein>
    <recommendedName>
        <fullName evidence="5">Chemotaxis protein MotC</fullName>
    </recommendedName>
</protein>
<dbReference type="AlphaFoldDB" id="A0A917F4G2"/>
<feature type="region of interest" description="Disordered" evidence="1">
    <location>
        <begin position="254"/>
        <end position="282"/>
    </location>
</feature>
<feature type="chain" id="PRO_5037954675" description="Chemotaxis protein MotC" evidence="2">
    <location>
        <begin position="26"/>
        <end position="916"/>
    </location>
</feature>
<feature type="compositionally biased region" description="Low complexity" evidence="1">
    <location>
        <begin position="448"/>
        <end position="466"/>
    </location>
</feature>
<feature type="region of interest" description="Disordered" evidence="1">
    <location>
        <begin position="811"/>
        <end position="916"/>
    </location>
</feature>
<proteinExistence type="predicted"/>